<evidence type="ECO:0000256" key="2">
    <source>
        <dbReference type="ARBA" id="ARBA00022679"/>
    </source>
</evidence>
<evidence type="ECO:0000256" key="1">
    <source>
        <dbReference type="ARBA" id="ARBA00022676"/>
    </source>
</evidence>
<name>A0AA46SF86_9NOCA</name>
<dbReference type="EMBL" id="CP106982">
    <property type="protein sequence ID" value="UYF95631.1"/>
    <property type="molecule type" value="Genomic_DNA"/>
</dbReference>
<dbReference type="GO" id="GO:0016757">
    <property type="term" value="F:glycosyltransferase activity"/>
    <property type="evidence" value="ECO:0007669"/>
    <property type="project" value="UniProtKB-KW"/>
</dbReference>
<dbReference type="InterPro" id="IPR028098">
    <property type="entry name" value="Glyco_trans_4-like_N"/>
</dbReference>
<dbReference type="InterPro" id="IPR001296">
    <property type="entry name" value="Glyco_trans_1"/>
</dbReference>
<dbReference type="Gene3D" id="3.40.50.2000">
    <property type="entry name" value="Glycogen Phosphorylase B"/>
    <property type="match status" value="2"/>
</dbReference>
<dbReference type="SUPFAM" id="SSF53756">
    <property type="entry name" value="UDP-Glycosyltransferase/glycogen phosphorylase"/>
    <property type="match status" value="1"/>
</dbReference>
<evidence type="ECO:0000313" key="6">
    <source>
        <dbReference type="Proteomes" id="UP001163947"/>
    </source>
</evidence>
<feature type="domain" description="Glycosyltransferase subfamily 4-like N-terminal" evidence="4">
    <location>
        <begin position="22"/>
        <end position="95"/>
    </location>
</feature>
<evidence type="ECO:0000313" key="5">
    <source>
        <dbReference type="EMBL" id="UYF95631.1"/>
    </source>
</evidence>
<dbReference type="PANTHER" id="PTHR46401:SF2">
    <property type="entry name" value="GLYCOSYLTRANSFERASE WBBK-RELATED"/>
    <property type="match status" value="1"/>
</dbReference>
<organism evidence="5 6">
    <name type="scientific">Rhodococcus aetherivorans</name>
    <dbReference type="NCBI Taxonomy" id="191292"/>
    <lineage>
        <taxon>Bacteria</taxon>
        <taxon>Bacillati</taxon>
        <taxon>Actinomycetota</taxon>
        <taxon>Actinomycetes</taxon>
        <taxon>Mycobacteriales</taxon>
        <taxon>Nocardiaceae</taxon>
        <taxon>Rhodococcus</taxon>
    </lineage>
</organism>
<dbReference type="PANTHER" id="PTHR46401">
    <property type="entry name" value="GLYCOSYLTRANSFERASE WBBK-RELATED"/>
    <property type="match status" value="1"/>
</dbReference>
<dbReference type="AlphaFoldDB" id="A0AA46SF86"/>
<dbReference type="GeneID" id="83620291"/>
<dbReference type="CDD" id="cd03809">
    <property type="entry name" value="GT4_MtfB-like"/>
    <property type="match status" value="1"/>
</dbReference>
<dbReference type="GO" id="GO:0009103">
    <property type="term" value="P:lipopolysaccharide biosynthetic process"/>
    <property type="evidence" value="ECO:0007669"/>
    <property type="project" value="TreeGrafter"/>
</dbReference>
<protein>
    <submittedName>
        <fullName evidence="5">Glycosyltransferase family 4 protein</fullName>
    </submittedName>
</protein>
<evidence type="ECO:0000259" key="3">
    <source>
        <dbReference type="Pfam" id="PF00534"/>
    </source>
</evidence>
<reference evidence="5" key="1">
    <citation type="submission" date="2022-09" db="EMBL/GenBank/DDBJ databases">
        <title>The genome sequence of Rhodococcus aetherivorans N1.</title>
        <authorList>
            <person name="Jiang W."/>
        </authorList>
    </citation>
    <scope>NUCLEOTIDE SEQUENCE</scope>
    <source>
        <strain evidence="5">N1</strain>
    </source>
</reference>
<dbReference type="Pfam" id="PF00534">
    <property type="entry name" value="Glycos_transf_1"/>
    <property type="match status" value="1"/>
</dbReference>
<sequence>MRVQSSNTILHYTADTGPIFSTRGPSVVTVHGVASRWISTARTWTQENIWRARVARAIKSTDRIITVSESSAHDVSAVFNLALEDIAVIPHGIDFQMFRAKTDLSDTLAHRLRDVEFALYIGNIEPRKNLDALIDAVEDEAALPCGMKLVIAGRPAWNFEETMRRIEHGKNVIYLGFVSDADRVALLQQCSIFVFPSLYEGFGFPVLEAMAAGAPVACSTRGSLKDLAGPARRFEELDSSGIARGLSEFIGDISWRARATIDGPKWAQRFDWSESVEKHTALYKELVSQ</sequence>
<feature type="domain" description="Glycosyl transferase family 1" evidence="3">
    <location>
        <begin position="115"/>
        <end position="231"/>
    </location>
</feature>
<gene>
    <name evidence="5" type="ORF">OCS65_07700</name>
</gene>
<keyword evidence="1" id="KW-0328">Glycosyltransferase</keyword>
<dbReference type="Pfam" id="PF13439">
    <property type="entry name" value="Glyco_transf_4"/>
    <property type="match status" value="1"/>
</dbReference>
<dbReference type="Proteomes" id="UP001163947">
    <property type="component" value="Chromosome"/>
</dbReference>
<dbReference type="RefSeq" id="WP_251549634.1">
    <property type="nucleotide sequence ID" value="NZ_CP106982.1"/>
</dbReference>
<keyword evidence="2" id="KW-0808">Transferase</keyword>
<evidence type="ECO:0000259" key="4">
    <source>
        <dbReference type="Pfam" id="PF13439"/>
    </source>
</evidence>
<proteinExistence type="predicted"/>
<accession>A0AA46SF86</accession>